<keyword evidence="5 6" id="KW-0472">Membrane</keyword>
<keyword evidence="4 6" id="KW-1133">Transmembrane helix</keyword>
<feature type="domain" description="VTT" evidence="7">
    <location>
        <begin position="36"/>
        <end position="161"/>
    </location>
</feature>
<reference evidence="10" key="1">
    <citation type="journal article" date="2020" name="bioRxiv">
        <title>A rank-normalized archaeal taxonomy based on genome phylogeny resolves widespread incomplete and uneven classifications.</title>
        <authorList>
            <person name="Rinke C."/>
            <person name="Chuvochina M."/>
            <person name="Mussig A.J."/>
            <person name="Chaumeil P.-A."/>
            <person name="Waite D.W."/>
            <person name="Whitman W.B."/>
            <person name="Parks D.H."/>
            <person name="Hugenholtz P."/>
        </authorList>
    </citation>
    <scope>NUCLEOTIDE SEQUENCE [LARGE SCALE GENOMIC DNA]</scope>
</reference>
<dbReference type="AlphaFoldDB" id="A0A7J4JL12"/>
<evidence type="ECO:0000256" key="2">
    <source>
        <dbReference type="ARBA" id="ARBA00022475"/>
    </source>
</evidence>
<evidence type="ECO:0000256" key="6">
    <source>
        <dbReference type="SAM" id="Phobius"/>
    </source>
</evidence>
<dbReference type="EMBL" id="JAGVWE010000003">
    <property type="protein sequence ID" value="MBS3062945.1"/>
    <property type="molecule type" value="Genomic_DNA"/>
</dbReference>
<feature type="transmembrane region" description="Helical" evidence="6">
    <location>
        <begin position="12"/>
        <end position="36"/>
    </location>
</feature>
<comment type="caution">
    <text evidence="8">The sequence shown here is derived from an EMBL/GenBank/DDBJ whole genome shotgun (WGS) entry which is preliminary data.</text>
</comment>
<evidence type="ECO:0000256" key="1">
    <source>
        <dbReference type="ARBA" id="ARBA00004651"/>
    </source>
</evidence>
<dbReference type="GO" id="GO:0005886">
    <property type="term" value="C:plasma membrane"/>
    <property type="evidence" value="ECO:0007669"/>
    <property type="project" value="UniProtKB-SubCell"/>
</dbReference>
<sequence length="206" mass="22538">MFGLVGNLEALLATLGYVALFAIVFAESGLFFGFFLPGDSLLFTAGLLAQRGLLDLNLVIIGTAFFAIAGDQVGYWMGRKYGRRFFVHKGDFFRDPEHIKRAEAFYARYGKKTIVLARFVPVVRTFAPIVAGASHMDFKTFIKYNVVGGVLWSVSMVSAGYFLGGIPVIAENIEALVVGIIVVSLVPVALEFLKARRKSRLAGKKS</sequence>
<dbReference type="PANTHER" id="PTHR30353">
    <property type="entry name" value="INNER MEMBRANE PROTEIN DEDA-RELATED"/>
    <property type="match status" value="1"/>
</dbReference>
<organism evidence="8 10">
    <name type="scientific">Candidatus Iainarchaeum sp</name>
    <dbReference type="NCBI Taxonomy" id="3101447"/>
    <lineage>
        <taxon>Archaea</taxon>
        <taxon>Candidatus Iainarchaeota</taxon>
        <taxon>Candidatus Iainarchaeia</taxon>
        <taxon>Candidatus Iainarchaeales</taxon>
        <taxon>Candidatus Iainarchaeaceae</taxon>
        <taxon>Candidatus Iainarchaeum</taxon>
    </lineage>
</organism>
<evidence type="ECO:0000256" key="5">
    <source>
        <dbReference type="ARBA" id="ARBA00023136"/>
    </source>
</evidence>
<protein>
    <submittedName>
        <fullName evidence="8">DedA family protein</fullName>
    </submittedName>
    <submittedName>
        <fullName evidence="9">VTT domain-containing protein</fullName>
    </submittedName>
</protein>
<comment type="subcellular location">
    <subcellularLocation>
        <location evidence="1">Cell membrane</location>
        <topology evidence="1">Multi-pass membrane protein</topology>
    </subcellularLocation>
</comment>
<feature type="transmembrane region" description="Helical" evidence="6">
    <location>
        <begin position="144"/>
        <end position="163"/>
    </location>
</feature>
<evidence type="ECO:0000256" key="4">
    <source>
        <dbReference type="ARBA" id="ARBA00022989"/>
    </source>
</evidence>
<dbReference type="InterPro" id="IPR032816">
    <property type="entry name" value="VTT_dom"/>
</dbReference>
<evidence type="ECO:0000313" key="8">
    <source>
        <dbReference type="EMBL" id="HIH16995.1"/>
    </source>
</evidence>
<keyword evidence="3 6" id="KW-0812">Transmembrane</keyword>
<dbReference type="Proteomes" id="UP000678237">
    <property type="component" value="Unassembled WGS sequence"/>
</dbReference>
<name>A0A7J4JL12_9ARCH</name>
<accession>A0A7J4JL12</accession>
<proteinExistence type="predicted"/>
<dbReference type="PANTHER" id="PTHR30353:SF0">
    <property type="entry name" value="TRANSMEMBRANE PROTEIN"/>
    <property type="match status" value="1"/>
</dbReference>
<evidence type="ECO:0000259" key="7">
    <source>
        <dbReference type="Pfam" id="PF09335"/>
    </source>
</evidence>
<evidence type="ECO:0000313" key="9">
    <source>
        <dbReference type="EMBL" id="MBS3062945.1"/>
    </source>
</evidence>
<dbReference type="Proteomes" id="UP000564964">
    <property type="component" value="Unassembled WGS sequence"/>
</dbReference>
<dbReference type="InterPro" id="IPR032818">
    <property type="entry name" value="DedA-like"/>
</dbReference>
<feature type="transmembrane region" description="Helical" evidence="6">
    <location>
        <begin position="56"/>
        <end position="76"/>
    </location>
</feature>
<evidence type="ECO:0000313" key="10">
    <source>
        <dbReference type="Proteomes" id="UP000564964"/>
    </source>
</evidence>
<evidence type="ECO:0000256" key="3">
    <source>
        <dbReference type="ARBA" id="ARBA00022692"/>
    </source>
</evidence>
<gene>
    <name evidence="8" type="ORF">HA252_06335</name>
    <name evidence="9" type="ORF">J4203_03660</name>
</gene>
<dbReference type="EMBL" id="DUGH01000150">
    <property type="protein sequence ID" value="HIH16995.1"/>
    <property type="molecule type" value="Genomic_DNA"/>
</dbReference>
<reference evidence="9" key="3">
    <citation type="submission" date="2021-05" db="EMBL/GenBank/DDBJ databases">
        <title>Protein family content uncovers lineage relationships and bacterial pathway maintenance mechanisms in DPANN archaea.</title>
        <authorList>
            <person name="Castelle C.J."/>
            <person name="Meheust R."/>
            <person name="Jaffe A.L."/>
            <person name="Seitz K."/>
            <person name="Gong X."/>
            <person name="Baker B.J."/>
            <person name="Banfield J.F."/>
        </authorList>
    </citation>
    <scope>NUCLEOTIDE SEQUENCE</scope>
    <source>
        <strain evidence="9">RIFCSPLOWO2_01_FULL_58_19</strain>
    </source>
</reference>
<dbReference type="Pfam" id="PF09335">
    <property type="entry name" value="VTT_dom"/>
    <property type="match status" value="1"/>
</dbReference>
<feature type="transmembrane region" description="Helical" evidence="6">
    <location>
        <begin position="175"/>
        <end position="193"/>
    </location>
</feature>
<reference evidence="9" key="2">
    <citation type="submission" date="2021-03" db="EMBL/GenBank/DDBJ databases">
        <authorList>
            <person name="Jaffe A."/>
        </authorList>
    </citation>
    <scope>NUCLEOTIDE SEQUENCE</scope>
    <source>
        <strain evidence="9">RIFCSPLOWO2_01_FULL_58_19</strain>
    </source>
</reference>
<keyword evidence="2" id="KW-1003">Cell membrane</keyword>